<name>S7PQV0_GLOTA</name>
<dbReference type="Proteomes" id="UP000030669">
    <property type="component" value="Unassembled WGS sequence"/>
</dbReference>
<keyword evidence="2" id="KW-1185">Reference proteome</keyword>
<feature type="non-terminal residue" evidence="1">
    <location>
        <position position="129"/>
    </location>
</feature>
<protein>
    <submittedName>
        <fullName evidence="1">Uncharacterized protein</fullName>
    </submittedName>
</protein>
<proteinExistence type="predicted"/>
<reference evidence="1 2" key="1">
    <citation type="journal article" date="2012" name="Science">
        <title>The Paleozoic origin of enzymatic lignin decomposition reconstructed from 31 fungal genomes.</title>
        <authorList>
            <person name="Floudas D."/>
            <person name="Binder M."/>
            <person name="Riley R."/>
            <person name="Barry K."/>
            <person name="Blanchette R.A."/>
            <person name="Henrissat B."/>
            <person name="Martinez A.T."/>
            <person name="Otillar R."/>
            <person name="Spatafora J.W."/>
            <person name="Yadav J.S."/>
            <person name="Aerts A."/>
            <person name="Benoit I."/>
            <person name="Boyd A."/>
            <person name="Carlson A."/>
            <person name="Copeland A."/>
            <person name="Coutinho P.M."/>
            <person name="de Vries R.P."/>
            <person name="Ferreira P."/>
            <person name="Findley K."/>
            <person name="Foster B."/>
            <person name="Gaskell J."/>
            <person name="Glotzer D."/>
            <person name="Gorecki P."/>
            <person name="Heitman J."/>
            <person name="Hesse C."/>
            <person name="Hori C."/>
            <person name="Igarashi K."/>
            <person name="Jurgens J.A."/>
            <person name="Kallen N."/>
            <person name="Kersten P."/>
            <person name="Kohler A."/>
            <person name="Kuees U."/>
            <person name="Kumar T.K.A."/>
            <person name="Kuo A."/>
            <person name="LaButti K."/>
            <person name="Larrondo L.F."/>
            <person name="Lindquist E."/>
            <person name="Ling A."/>
            <person name="Lombard V."/>
            <person name="Lucas S."/>
            <person name="Lundell T."/>
            <person name="Martin R."/>
            <person name="McLaughlin D.J."/>
            <person name="Morgenstern I."/>
            <person name="Morin E."/>
            <person name="Murat C."/>
            <person name="Nagy L.G."/>
            <person name="Nolan M."/>
            <person name="Ohm R.A."/>
            <person name="Patyshakuliyeva A."/>
            <person name="Rokas A."/>
            <person name="Ruiz-Duenas F.J."/>
            <person name="Sabat G."/>
            <person name="Salamov A."/>
            <person name="Samejima M."/>
            <person name="Schmutz J."/>
            <person name="Slot J.C."/>
            <person name="St John F."/>
            <person name="Stenlid J."/>
            <person name="Sun H."/>
            <person name="Sun S."/>
            <person name="Syed K."/>
            <person name="Tsang A."/>
            <person name="Wiebenga A."/>
            <person name="Young D."/>
            <person name="Pisabarro A."/>
            <person name="Eastwood D.C."/>
            <person name="Martin F."/>
            <person name="Cullen D."/>
            <person name="Grigoriev I.V."/>
            <person name="Hibbett D.S."/>
        </authorList>
    </citation>
    <scope>NUCLEOTIDE SEQUENCE [LARGE SCALE GENOMIC DNA]</scope>
    <source>
        <strain evidence="1 2">ATCC 11539</strain>
    </source>
</reference>
<dbReference type="RefSeq" id="XP_007871702.1">
    <property type="nucleotide sequence ID" value="XM_007873511.1"/>
</dbReference>
<dbReference type="EMBL" id="KB469567">
    <property type="protein sequence ID" value="EPQ49843.1"/>
    <property type="molecule type" value="Genomic_DNA"/>
</dbReference>
<sequence length="129" mass="14710">MPEPLPYPTIPAIDGYLNSANIERLDGRIVMATVGFLRRTGDIAHCFLPSNGFYPISIHLRPGTVIPPGVHYLQFWGPVMSPHRLDHRRMRELDHPFESISMRRLSEDIDRATHPAAMHLIAELHPSVW</sequence>
<gene>
    <name evidence="1" type="ORF">GLOTRDRAFT_134545</name>
</gene>
<organism evidence="1 2">
    <name type="scientific">Gloeophyllum trabeum (strain ATCC 11539 / FP-39264 / Madison 617)</name>
    <name type="common">Brown rot fungus</name>
    <dbReference type="NCBI Taxonomy" id="670483"/>
    <lineage>
        <taxon>Eukaryota</taxon>
        <taxon>Fungi</taxon>
        <taxon>Dikarya</taxon>
        <taxon>Basidiomycota</taxon>
        <taxon>Agaricomycotina</taxon>
        <taxon>Agaricomycetes</taxon>
        <taxon>Gloeophyllales</taxon>
        <taxon>Gloeophyllaceae</taxon>
        <taxon>Gloeophyllum</taxon>
    </lineage>
</organism>
<evidence type="ECO:0000313" key="1">
    <source>
        <dbReference type="EMBL" id="EPQ49843.1"/>
    </source>
</evidence>
<evidence type="ECO:0000313" key="2">
    <source>
        <dbReference type="Proteomes" id="UP000030669"/>
    </source>
</evidence>
<dbReference type="HOGENOM" id="CLU_102626_0_0_1"/>
<dbReference type="AlphaFoldDB" id="S7PQV0"/>
<dbReference type="KEGG" id="gtr:GLOTRDRAFT_134545"/>
<accession>S7PQV0</accession>
<dbReference type="GeneID" id="19303079"/>